<evidence type="ECO:0008006" key="4">
    <source>
        <dbReference type="Google" id="ProtNLM"/>
    </source>
</evidence>
<evidence type="ECO:0000313" key="3">
    <source>
        <dbReference type="Proteomes" id="UP000179467"/>
    </source>
</evidence>
<keyword evidence="1" id="KW-0812">Transmembrane</keyword>
<keyword evidence="1" id="KW-1133">Transmembrane helix</keyword>
<keyword evidence="1" id="KW-0472">Membrane</keyword>
<dbReference type="RefSeq" id="WP_070934052.1">
    <property type="nucleotide sequence ID" value="NZ_MIPT01000001.1"/>
</dbReference>
<feature type="transmembrane region" description="Helical" evidence="1">
    <location>
        <begin position="95"/>
        <end position="117"/>
    </location>
</feature>
<dbReference type="Proteomes" id="UP000179467">
    <property type="component" value="Unassembled WGS sequence"/>
</dbReference>
<evidence type="ECO:0000256" key="1">
    <source>
        <dbReference type="SAM" id="Phobius"/>
    </source>
</evidence>
<dbReference type="AlphaFoldDB" id="A0A1S1HGF3"/>
<gene>
    <name evidence="2" type="ORF">BHE75_02534</name>
</gene>
<feature type="transmembrane region" description="Helical" evidence="1">
    <location>
        <begin position="228"/>
        <end position="253"/>
    </location>
</feature>
<proteinExistence type="predicted"/>
<sequence length="266" mass="27153">MALSITAAWDDARRFVAREAGLLVPVALTLLVVPGALVELAMPARVEGGTPAGPWVLALPILFLSTLLASLTISRLALGGGVSVGEALGHAARRLPVAIGASLILAFAAMLAFMPVAPLLPGQGGPPQMGGGAALLLMLYMLALLAAVFFVGIRLLLVNVVIVAEPVGVLPALRRSFALTKGHFPKLAGVMLLFAIGSLLIGGAASLAGGAVLIGLGKLLGLEAIGRLLLALLSGCVSAVLSVYFVTTLTMIYRRLTGPDLARLFD</sequence>
<feature type="transmembrane region" description="Helical" evidence="1">
    <location>
        <begin position="20"/>
        <end position="42"/>
    </location>
</feature>
<reference evidence="2 3" key="1">
    <citation type="submission" date="2016-09" db="EMBL/GenBank/DDBJ databases">
        <title>Metabolic pathway, cell adaptation mechanisms and a novel monoxygenase revealed through proteogenomic-transcription analysis of a Sphingomonas haloaromaticamans strain degrading the fungicide ortho-phenylphenol.</title>
        <authorList>
            <person name="Perruchon C."/>
            <person name="Papadopoulou E.S."/>
            <person name="Rousidou C."/>
            <person name="Vasileiadis S."/>
            <person name="Tanou G."/>
            <person name="Amoutzias G."/>
            <person name="Molassiotis A."/>
            <person name="Karpouzas D.G."/>
        </authorList>
    </citation>
    <scope>NUCLEOTIDE SEQUENCE [LARGE SCALE GENOMIC DNA]</scope>
    <source>
        <strain evidence="2 3">P3</strain>
    </source>
</reference>
<dbReference type="OrthoDB" id="7193287at2"/>
<protein>
    <recommendedName>
        <fullName evidence="4">Glycerophosphoryl diester phosphodiesterase membrane domain-containing protein</fullName>
    </recommendedName>
</protein>
<feature type="transmembrane region" description="Helical" evidence="1">
    <location>
        <begin position="137"/>
        <end position="170"/>
    </location>
</feature>
<organism evidence="2 3">
    <name type="scientific">Edaphosphingomonas haloaromaticamans</name>
    <dbReference type="NCBI Taxonomy" id="653954"/>
    <lineage>
        <taxon>Bacteria</taxon>
        <taxon>Pseudomonadati</taxon>
        <taxon>Pseudomonadota</taxon>
        <taxon>Alphaproteobacteria</taxon>
        <taxon>Sphingomonadales</taxon>
        <taxon>Rhizorhabdaceae</taxon>
        <taxon>Edaphosphingomonas</taxon>
    </lineage>
</organism>
<keyword evidence="3" id="KW-1185">Reference proteome</keyword>
<dbReference type="EMBL" id="MIPT01000001">
    <property type="protein sequence ID" value="OHT20536.1"/>
    <property type="molecule type" value="Genomic_DNA"/>
</dbReference>
<name>A0A1S1HGF3_9SPHN</name>
<feature type="transmembrane region" description="Helical" evidence="1">
    <location>
        <begin position="190"/>
        <end position="216"/>
    </location>
</feature>
<accession>A0A1S1HGF3</accession>
<feature type="transmembrane region" description="Helical" evidence="1">
    <location>
        <begin position="54"/>
        <end position="74"/>
    </location>
</feature>
<evidence type="ECO:0000313" key="2">
    <source>
        <dbReference type="EMBL" id="OHT20536.1"/>
    </source>
</evidence>
<comment type="caution">
    <text evidence="2">The sequence shown here is derived from an EMBL/GenBank/DDBJ whole genome shotgun (WGS) entry which is preliminary data.</text>
</comment>